<dbReference type="AlphaFoldDB" id="A0A0D3CSP5"/>
<name>A0A0D3CSP5_BRAOL</name>
<dbReference type="Gramene" id="Bo6g056250.1">
    <property type="protein sequence ID" value="Bo6g056250.1"/>
    <property type="gene ID" value="Bo6g056250"/>
</dbReference>
<dbReference type="EnsemblPlants" id="Bo6g056250.1">
    <property type="protein sequence ID" value="Bo6g056250.1"/>
    <property type="gene ID" value="Bo6g056250"/>
</dbReference>
<evidence type="ECO:0000313" key="2">
    <source>
        <dbReference type="Proteomes" id="UP000032141"/>
    </source>
</evidence>
<dbReference type="InterPro" id="IPR043502">
    <property type="entry name" value="DNA/RNA_pol_sf"/>
</dbReference>
<proteinExistence type="predicted"/>
<evidence type="ECO:0000313" key="1">
    <source>
        <dbReference type="EnsemblPlants" id="Bo6g056250.1"/>
    </source>
</evidence>
<dbReference type="Proteomes" id="UP000032141">
    <property type="component" value="Chromosome C6"/>
</dbReference>
<dbReference type="HOGENOM" id="CLU_001650_6_0_1"/>
<dbReference type="STRING" id="109376.A0A0D3CSP5"/>
<organism evidence="1 2">
    <name type="scientific">Brassica oleracea var. oleracea</name>
    <dbReference type="NCBI Taxonomy" id="109376"/>
    <lineage>
        <taxon>Eukaryota</taxon>
        <taxon>Viridiplantae</taxon>
        <taxon>Streptophyta</taxon>
        <taxon>Embryophyta</taxon>
        <taxon>Tracheophyta</taxon>
        <taxon>Spermatophyta</taxon>
        <taxon>Magnoliopsida</taxon>
        <taxon>eudicotyledons</taxon>
        <taxon>Gunneridae</taxon>
        <taxon>Pentapetalae</taxon>
        <taxon>rosids</taxon>
        <taxon>malvids</taxon>
        <taxon>Brassicales</taxon>
        <taxon>Brassicaceae</taxon>
        <taxon>Brassiceae</taxon>
        <taxon>Brassica</taxon>
    </lineage>
</organism>
<dbReference type="PANTHER" id="PTHR11439">
    <property type="entry name" value="GAG-POL-RELATED RETROTRANSPOSON"/>
    <property type="match status" value="1"/>
</dbReference>
<keyword evidence="2" id="KW-1185">Reference proteome</keyword>
<dbReference type="OMA" id="CEANAGP"/>
<protein>
    <recommendedName>
        <fullName evidence="3">RNase H type-1 domain-containing protein</fullName>
    </recommendedName>
</protein>
<reference evidence="1" key="2">
    <citation type="submission" date="2015-03" db="UniProtKB">
        <authorList>
            <consortium name="EnsemblPlants"/>
        </authorList>
    </citation>
    <scope>IDENTIFICATION</scope>
</reference>
<dbReference type="PANTHER" id="PTHR11439:SF491">
    <property type="entry name" value="INTEGRASE CATALYTIC DOMAIN-CONTAINING PROTEIN"/>
    <property type="match status" value="1"/>
</dbReference>
<dbReference type="eggNOG" id="KOG0017">
    <property type="taxonomic scope" value="Eukaryota"/>
</dbReference>
<reference evidence="1 2" key="1">
    <citation type="journal article" date="2014" name="Genome Biol.">
        <title>Transcriptome and methylome profiling reveals relics of genome dominance in the mesopolyploid Brassica oleracea.</title>
        <authorList>
            <person name="Parkin I.A."/>
            <person name="Koh C."/>
            <person name="Tang H."/>
            <person name="Robinson S.J."/>
            <person name="Kagale S."/>
            <person name="Clarke W.E."/>
            <person name="Town C.D."/>
            <person name="Nixon J."/>
            <person name="Krishnakumar V."/>
            <person name="Bidwell S.L."/>
            <person name="Denoeud F."/>
            <person name="Belcram H."/>
            <person name="Links M.G."/>
            <person name="Just J."/>
            <person name="Clarke C."/>
            <person name="Bender T."/>
            <person name="Huebert T."/>
            <person name="Mason A.S."/>
            <person name="Pires J.C."/>
            <person name="Barker G."/>
            <person name="Moore J."/>
            <person name="Walley P.G."/>
            <person name="Manoli S."/>
            <person name="Batley J."/>
            <person name="Edwards D."/>
            <person name="Nelson M.N."/>
            <person name="Wang X."/>
            <person name="Paterson A.H."/>
            <person name="King G."/>
            <person name="Bancroft I."/>
            <person name="Chalhoub B."/>
            <person name="Sharpe A.G."/>
        </authorList>
    </citation>
    <scope>NUCLEOTIDE SEQUENCE</scope>
    <source>
        <strain evidence="1 2">cv. TO1000</strain>
    </source>
</reference>
<accession>A0A0D3CSP5</accession>
<dbReference type="CDD" id="cd09272">
    <property type="entry name" value="RNase_HI_RT_Ty1"/>
    <property type="match status" value="1"/>
</dbReference>
<evidence type="ECO:0008006" key="3">
    <source>
        <dbReference type="Google" id="ProtNLM"/>
    </source>
</evidence>
<dbReference type="SUPFAM" id="SSF56672">
    <property type="entry name" value="DNA/RNA polymerases"/>
    <property type="match status" value="1"/>
</dbReference>
<sequence length="188" mass="21286">MSKPGREHWKAVQWVLRYLKGAVNSNLTFRKNSTLLVEGYSDSDYATDMDRRRSVTGYAFKFGGNTISWKSCLQSVVALSTTEAEYMAMNEAAKEAMWLKEICNELGFKQQGIKLYCDSQSALALARNPVNHEKTKHIATKFNFIRDLVESGDIVLHKIHTNVNPADFLTKTVPGQKFQLCCELLNVN</sequence>